<evidence type="ECO:0000256" key="7">
    <source>
        <dbReference type="ARBA" id="ARBA00023239"/>
    </source>
</evidence>
<keyword evidence="8" id="KW-0028">Amino-acid biosynthesis</keyword>
<dbReference type="CDD" id="cd00466">
    <property type="entry name" value="DHQase_II"/>
    <property type="match status" value="1"/>
</dbReference>
<dbReference type="PIRSF" id="PIRSF001399">
    <property type="entry name" value="DHquinase_II"/>
    <property type="match status" value="1"/>
</dbReference>
<dbReference type="GO" id="GO:0009423">
    <property type="term" value="P:chorismate biosynthetic process"/>
    <property type="evidence" value="ECO:0007669"/>
    <property type="project" value="UniProtKB-UniRule"/>
</dbReference>
<evidence type="ECO:0000256" key="10">
    <source>
        <dbReference type="PIRSR" id="PIRSR001399-2"/>
    </source>
</evidence>
<dbReference type="NCBIfam" id="NF003807">
    <property type="entry name" value="PRK05395.1-4"/>
    <property type="match status" value="1"/>
</dbReference>
<dbReference type="InterPro" id="IPR036441">
    <property type="entry name" value="DHquinase_II_sf"/>
</dbReference>
<proteinExistence type="inferred from homology"/>
<dbReference type="UniPathway" id="UPA00053">
    <property type="reaction ID" value="UER00086"/>
</dbReference>
<gene>
    <name evidence="8 12" type="primary">aroQ</name>
    <name evidence="12" type="ORF">H4K34_14610</name>
</gene>
<keyword evidence="8" id="KW-0057">Aromatic amino acid biosynthesis</keyword>
<feature type="binding site" evidence="8 10">
    <location>
        <position position="77"/>
    </location>
    <ligand>
        <name>substrate</name>
    </ligand>
</feature>
<dbReference type="KEGG" id="chyd:H4K34_14610"/>
<evidence type="ECO:0000256" key="1">
    <source>
        <dbReference type="ARBA" id="ARBA00001864"/>
    </source>
</evidence>
<dbReference type="SUPFAM" id="SSF52304">
    <property type="entry name" value="Type II 3-dehydroquinate dehydratase"/>
    <property type="match status" value="1"/>
</dbReference>
<comment type="pathway">
    <text evidence="3 8">Metabolic intermediate biosynthesis; chorismate biosynthesis; chorismate from D-erythrose 4-phosphate and phosphoenolpyruvate: step 3/7.</text>
</comment>
<dbReference type="PANTHER" id="PTHR21272">
    <property type="entry name" value="CATABOLIC 3-DEHYDROQUINASE"/>
    <property type="match status" value="1"/>
</dbReference>
<dbReference type="GO" id="GO:0009073">
    <property type="term" value="P:aromatic amino acid family biosynthetic process"/>
    <property type="evidence" value="ECO:0007669"/>
    <property type="project" value="UniProtKB-KW"/>
</dbReference>
<keyword evidence="13" id="KW-1185">Reference proteome</keyword>
<comment type="subunit">
    <text evidence="5 8">Homododecamer.</text>
</comment>
<evidence type="ECO:0000256" key="8">
    <source>
        <dbReference type="HAMAP-Rule" id="MF_00169"/>
    </source>
</evidence>
<dbReference type="PANTHER" id="PTHR21272:SF3">
    <property type="entry name" value="CATABOLIC 3-DEHYDROQUINASE"/>
    <property type="match status" value="1"/>
</dbReference>
<dbReference type="InterPro" id="IPR018509">
    <property type="entry name" value="DHquinase_II_CS"/>
</dbReference>
<dbReference type="GO" id="GO:0003855">
    <property type="term" value="F:3-dehydroquinate dehydratase activity"/>
    <property type="evidence" value="ECO:0007669"/>
    <property type="project" value="UniProtKB-UniRule"/>
</dbReference>
<dbReference type="RefSeq" id="WP_210758130.1">
    <property type="nucleotide sequence ID" value="NZ_CP060139.1"/>
</dbReference>
<dbReference type="NCBIfam" id="TIGR01088">
    <property type="entry name" value="aroQ"/>
    <property type="match status" value="1"/>
</dbReference>
<dbReference type="EC" id="4.2.1.10" evidence="6 8"/>
<name>A0A7H0VCZ9_9FLAO</name>
<feature type="binding site" evidence="8 10">
    <location>
        <position position="71"/>
    </location>
    <ligand>
        <name>substrate</name>
    </ligand>
</feature>
<feature type="binding site" evidence="8 10">
    <location>
        <position position="108"/>
    </location>
    <ligand>
        <name>substrate</name>
    </ligand>
</feature>
<evidence type="ECO:0000256" key="6">
    <source>
        <dbReference type="ARBA" id="ARBA00012060"/>
    </source>
</evidence>
<comment type="function">
    <text evidence="2 8">Catalyzes a trans-dehydration via an enolate intermediate.</text>
</comment>
<dbReference type="NCBIfam" id="NF003805">
    <property type="entry name" value="PRK05395.1-2"/>
    <property type="match status" value="1"/>
</dbReference>
<dbReference type="Pfam" id="PF01220">
    <property type="entry name" value="DHquinase_II"/>
    <property type="match status" value="1"/>
</dbReference>
<dbReference type="PROSITE" id="PS01029">
    <property type="entry name" value="DEHYDROQUINASE_II"/>
    <property type="match status" value="1"/>
</dbReference>
<dbReference type="EMBL" id="CP060139">
    <property type="protein sequence ID" value="QNR23597.1"/>
    <property type="molecule type" value="Genomic_DNA"/>
</dbReference>
<dbReference type="Gene3D" id="3.40.50.9100">
    <property type="entry name" value="Dehydroquinase, class II"/>
    <property type="match status" value="1"/>
</dbReference>
<dbReference type="GO" id="GO:0008652">
    <property type="term" value="P:amino acid biosynthetic process"/>
    <property type="evidence" value="ECO:0007669"/>
    <property type="project" value="UniProtKB-KW"/>
</dbReference>
<evidence type="ECO:0000256" key="2">
    <source>
        <dbReference type="ARBA" id="ARBA00003924"/>
    </source>
</evidence>
<evidence type="ECO:0000313" key="12">
    <source>
        <dbReference type="EMBL" id="QNR23597.1"/>
    </source>
</evidence>
<dbReference type="AlphaFoldDB" id="A0A7H0VCZ9"/>
<feature type="binding site" evidence="8 10">
    <location>
        <begin position="98"/>
        <end position="99"/>
    </location>
    <ligand>
        <name>substrate</name>
    </ligand>
</feature>
<evidence type="ECO:0000313" key="13">
    <source>
        <dbReference type="Proteomes" id="UP000516305"/>
    </source>
</evidence>
<sequence>MKVGILNGPNLNLLGKREPEIYGHQGFESYLEKLQADFPEHEIQYRQSNVEGELVSALHELAEECEGIIFNPAAFTHTSIALADAAKSIDCPIIEVHLSNVYQRESFRHKSYLSPAAKGVITGLGLKGYELAMRALLG</sequence>
<dbReference type="HAMAP" id="MF_00169">
    <property type="entry name" value="AroQ"/>
    <property type="match status" value="1"/>
</dbReference>
<dbReference type="NCBIfam" id="NF003806">
    <property type="entry name" value="PRK05395.1-3"/>
    <property type="match status" value="1"/>
</dbReference>
<feature type="site" description="Transition state stabilizer" evidence="8 11">
    <location>
        <position position="17"/>
    </location>
</feature>
<feature type="binding site" evidence="8 10">
    <location>
        <position position="84"/>
    </location>
    <ligand>
        <name>substrate</name>
    </ligand>
</feature>
<dbReference type="GO" id="GO:0019631">
    <property type="term" value="P:quinate catabolic process"/>
    <property type="evidence" value="ECO:0007669"/>
    <property type="project" value="TreeGrafter"/>
</dbReference>
<feature type="active site" description="Proton donor" evidence="8 9">
    <location>
        <position position="97"/>
    </location>
</feature>
<comment type="similarity">
    <text evidence="4 8">Belongs to the type-II 3-dehydroquinase family.</text>
</comment>
<evidence type="ECO:0000256" key="3">
    <source>
        <dbReference type="ARBA" id="ARBA00004902"/>
    </source>
</evidence>
<accession>A0A7H0VCZ9</accession>
<protein>
    <recommendedName>
        <fullName evidence="6 8">3-dehydroquinate dehydratase</fullName>
        <shortName evidence="8">3-dehydroquinase</shortName>
        <ecNumber evidence="6 8">4.2.1.10</ecNumber>
    </recommendedName>
    <alternativeName>
        <fullName evidence="8">Type II DHQase</fullName>
    </alternativeName>
</protein>
<feature type="active site" description="Proton acceptor" evidence="8 9">
    <location>
        <position position="22"/>
    </location>
</feature>
<keyword evidence="7 8" id="KW-0456">Lyase</keyword>
<dbReference type="InterPro" id="IPR001874">
    <property type="entry name" value="DHquinase_II"/>
</dbReference>
<evidence type="ECO:0000256" key="11">
    <source>
        <dbReference type="PIRSR" id="PIRSR001399-3"/>
    </source>
</evidence>
<dbReference type="Proteomes" id="UP000516305">
    <property type="component" value="Chromosome"/>
</dbReference>
<comment type="catalytic activity">
    <reaction evidence="1 8">
        <text>3-dehydroquinate = 3-dehydroshikimate + H2O</text>
        <dbReference type="Rhea" id="RHEA:21096"/>
        <dbReference type="ChEBI" id="CHEBI:15377"/>
        <dbReference type="ChEBI" id="CHEBI:16630"/>
        <dbReference type="ChEBI" id="CHEBI:32364"/>
        <dbReference type="EC" id="4.2.1.10"/>
    </reaction>
</comment>
<organism evidence="12 13">
    <name type="scientific">Croceimicrobium hydrocarbonivorans</name>
    <dbReference type="NCBI Taxonomy" id="2761580"/>
    <lineage>
        <taxon>Bacteria</taxon>
        <taxon>Pseudomonadati</taxon>
        <taxon>Bacteroidota</taxon>
        <taxon>Flavobacteriia</taxon>
        <taxon>Flavobacteriales</taxon>
        <taxon>Owenweeksiaceae</taxon>
        <taxon>Croceimicrobium</taxon>
    </lineage>
</organism>
<evidence type="ECO:0000256" key="9">
    <source>
        <dbReference type="PIRSR" id="PIRSR001399-1"/>
    </source>
</evidence>
<evidence type="ECO:0000256" key="5">
    <source>
        <dbReference type="ARBA" id="ARBA00011193"/>
    </source>
</evidence>
<reference evidence="12 13" key="1">
    <citation type="submission" date="2020-08" db="EMBL/GenBank/DDBJ databases">
        <title>Croceimicrobium hydrocarbonivorans gen. nov., sp. nov., a novel marine bacterium isolated from a bacterial consortium that degrades polyethylene terephthalate.</title>
        <authorList>
            <person name="Liu R."/>
        </authorList>
    </citation>
    <scope>NUCLEOTIDE SEQUENCE [LARGE SCALE GENOMIC DNA]</scope>
    <source>
        <strain evidence="12 13">A20-9</strain>
    </source>
</reference>
<evidence type="ECO:0000256" key="4">
    <source>
        <dbReference type="ARBA" id="ARBA00011037"/>
    </source>
</evidence>